<gene>
    <name evidence="8" type="ORF">DFR60_11711</name>
</gene>
<dbReference type="Gene3D" id="3.20.20.80">
    <property type="entry name" value="Glycosidases"/>
    <property type="match status" value="1"/>
</dbReference>
<dbReference type="Pfam" id="PF01120">
    <property type="entry name" value="Alpha_L_fucos"/>
    <property type="match status" value="1"/>
</dbReference>
<dbReference type="Gene3D" id="2.60.40.1180">
    <property type="entry name" value="Golgi alpha-mannosidase II"/>
    <property type="match status" value="1"/>
</dbReference>
<dbReference type="InterPro" id="IPR057739">
    <property type="entry name" value="Glyco_hydro_29_N"/>
</dbReference>
<reference evidence="8 9" key="1">
    <citation type="submission" date="2018-05" db="EMBL/GenBank/DDBJ databases">
        <title>Genomic Encyclopedia of Type Strains, Phase IV (KMG-IV): sequencing the most valuable type-strain genomes for metagenomic binning, comparative biology and taxonomic classification.</title>
        <authorList>
            <person name="Goeker M."/>
        </authorList>
    </citation>
    <scope>NUCLEOTIDE SEQUENCE [LARGE SCALE GENOMIC DNA]</scope>
    <source>
        <strain evidence="8 9">DSM 24995</strain>
    </source>
</reference>
<evidence type="ECO:0000259" key="7">
    <source>
        <dbReference type="Pfam" id="PF01120"/>
    </source>
</evidence>
<dbReference type="EMBL" id="QJKD01000017">
    <property type="protein sequence ID" value="PXX48427.1"/>
    <property type="molecule type" value="Genomic_DNA"/>
</dbReference>
<dbReference type="FunFam" id="3.20.20.80:FF:000158">
    <property type="entry name" value="Exported alpha-L-fucosidase"/>
    <property type="match status" value="1"/>
</dbReference>
<organism evidence="8 9">
    <name type="scientific">Hungatella effluvii</name>
    <dbReference type="NCBI Taxonomy" id="1096246"/>
    <lineage>
        <taxon>Bacteria</taxon>
        <taxon>Bacillati</taxon>
        <taxon>Bacillota</taxon>
        <taxon>Clostridia</taxon>
        <taxon>Lachnospirales</taxon>
        <taxon>Lachnospiraceae</taxon>
        <taxon>Hungatella</taxon>
    </lineage>
</organism>
<dbReference type="InterPro" id="IPR017853">
    <property type="entry name" value="GH"/>
</dbReference>
<evidence type="ECO:0000256" key="6">
    <source>
        <dbReference type="ARBA" id="ARBA00023295"/>
    </source>
</evidence>
<dbReference type="InterPro" id="IPR013780">
    <property type="entry name" value="Glyco_hydro_b"/>
</dbReference>
<evidence type="ECO:0000256" key="3">
    <source>
        <dbReference type="ARBA" id="ARBA00012662"/>
    </source>
</evidence>
<evidence type="ECO:0000256" key="5">
    <source>
        <dbReference type="ARBA" id="ARBA00022801"/>
    </source>
</evidence>
<comment type="caution">
    <text evidence="8">The sequence shown here is derived from an EMBL/GenBank/DDBJ whole genome shotgun (WGS) entry which is preliminary data.</text>
</comment>
<protein>
    <recommendedName>
        <fullName evidence="3">alpha-L-fucosidase</fullName>
        <ecNumber evidence="3">3.2.1.51</ecNumber>
    </recommendedName>
</protein>
<evidence type="ECO:0000256" key="2">
    <source>
        <dbReference type="ARBA" id="ARBA00007951"/>
    </source>
</evidence>
<evidence type="ECO:0000313" key="8">
    <source>
        <dbReference type="EMBL" id="PXX48427.1"/>
    </source>
</evidence>
<dbReference type="PRINTS" id="PR00741">
    <property type="entry name" value="GLHYDRLASE29"/>
</dbReference>
<dbReference type="PANTHER" id="PTHR10030">
    <property type="entry name" value="ALPHA-L-FUCOSIDASE"/>
    <property type="match status" value="1"/>
</dbReference>
<accession>A0A2V3XZD0</accession>
<feature type="domain" description="Glycoside hydrolase family 29 N-terminal" evidence="7">
    <location>
        <begin position="28"/>
        <end position="386"/>
    </location>
</feature>
<comment type="function">
    <text evidence="1">Alpha-L-fucosidase is responsible for hydrolyzing the alpha-1,6-linked fucose joined to the reducing-end N-acetylglucosamine of the carbohydrate moieties of glycoproteins.</text>
</comment>
<sequence>MAALCGEPRTERRSMYYLQPYLEKIDRVIEQGPYTDTWESLSAYEPPKWYRDGKFGIFIHWGIYSVPAFGNEWYSRNMYIQGSKEYEHHTAVYGKHESFGYKDFIPLFTADRFDAAAWADLFTEAGASYVVPVAEHHDGFMMYRSEISRWNAWEMGPKRDVLGELTKECQKRGLVNGASSHRAEHWFFMGHGRAFDSDIKEPMERGDFYWPAMPEPDHHDIYGKPEPTEEYLNDWLVRTCEIIDRYHPKILYFDWWIQHSSFKPYLRKLAAYYYNRGVQWGEAVVINYKHDAFLFGTAVPDVERGQFADVKPFFWQTDTAIALNSWCYTENNEYRPAADIICDLIDIVSKNGCLLLNVGPKADGTISREDRNVLLEIGRWLKVNGEAVYGSRVWRKYGEGPTKVEEGQFTDGIRKHFTPRDFRFTTANGYLYAAVLACSESGEYVIESLAEQDASKLPKFHGIIRSVEVLESAEPPEWSRDEAGLHIRTKVSGGYPLVFKISVD</sequence>
<evidence type="ECO:0000313" key="9">
    <source>
        <dbReference type="Proteomes" id="UP000248057"/>
    </source>
</evidence>
<evidence type="ECO:0000256" key="4">
    <source>
        <dbReference type="ARBA" id="ARBA00022729"/>
    </source>
</evidence>
<dbReference type="InterPro" id="IPR016286">
    <property type="entry name" value="FUC_metazoa-typ"/>
</dbReference>
<keyword evidence="9" id="KW-1185">Reference proteome</keyword>
<dbReference type="GO" id="GO:0005764">
    <property type="term" value="C:lysosome"/>
    <property type="evidence" value="ECO:0007669"/>
    <property type="project" value="TreeGrafter"/>
</dbReference>
<keyword evidence="5" id="KW-0378">Hydrolase</keyword>
<dbReference type="PANTHER" id="PTHR10030:SF37">
    <property type="entry name" value="ALPHA-L-FUCOSIDASE-RELATED"/>
    <property type="match status" value="1"/>
</dbReference>
<name>A0A2V3XZD0_9FIRM</name>
<keyword evidence="4" id="KW-0732">Signal</keyword>
<proteinExistence type="inferred from homology"/>
<dbReference type="SMART" id="SM00812">
    <property type="entry name" value="Alpha_L_fucos"/>
    <property type="match status" value="1"/>
</dbReference>
<dbReference type="GO" id="GO:0006004">
    <property type="term" value="P:fucose metabolic process"/>
    <property type="evidence" value="ECO:0007669"/>
    <property type="project" value="InterPro"/>
</dbReference>
<keyword evidence="6" id="KW-0326">Glycosidase</keyword>
<evidence type="ECO:0000256" key="1">
    <source>
        <dbReference type="ARBA" id="ARBA00004071"/>
    </source>
</evidence>
<dbReference type="EC" id="3.2.1.51" evidence="3"/>
<dbReference type="SUPFAM" id="SSF51445">
    <property type="entry name" value="(Trans)glycosidases"/>
    <property type="match status" value="1"/>
</dbReference>
<dbReference type="AlphaFoldDB" id="A0A2V3XZD0"/>
<dbReference type="Proteomes" id="UP000248057">
    <property type="component" value="Unassembled WGS sequence"/>
</dbReference>
<dbReference type="GO" id="GO:0004560">
    <property type="term" value="F:alpha-L-fucosidase activity"/>
    <property type="evidence" value="ECO:0007669"/>
    <property type="project" value="InterPro"/>
</dbReference>
<dbReference type="GO" id="GO:0016139">
    <property type="term" value="P:glycoside catabolic process"/>
    <property type="evidence" value="ECO:0007669"/>
    <property type="project" value="TreeGrafter"/>
</dbReference>
<dbReference type="InterPro" id="IPR000933">
    <property type="entry name" value="Glyco_hydro_29"/>
</dbReference>
<comment type="similarity">
    <text evidence="2">Belongs to the glycosyl hydrolase 29 family.</text>
</comment>